<dbReference type="CDD" id="cd05013">
    <property type="entry name" value="SIS_RpiR"/>
    <property type="match status" value="1"/>
</dbReference>
<dbReference type="SUPFAM" id="SSF46689">
    <property type="entry name" value="Homeodomain-like"/>
    <property type="match status" value="1"/>
</dbReference>
<keyword evidence="2" id="KW-0238">DNA-binding</keyword>
<organism evidence="6 7">
    <name type="scientific">Caproicibacter fermentans</name>
    <dbReference type="NCBI Taxonomy" id="2576756"/>
    <lineage>
        <taxon>Bacteria</taxon>
        <taxon>Bacillati</taxon>
        <taxon>Bacillota</taxon>
        <taxon>Clostridia</taxon>
        <taxon>Eubacteriales</taxon>
        <taxon>Acutalibacteraceae</taxon>
        <taxon>Caproicibacter</taxon>
    </lineage>
</organism>
<dbReference type="PANTHER" id="PTHR30514">
    <property type="entry name" value="GLUCOKINASE"/>
    <property type="match status" value="1"/>
</dbReference>
<dbReference type="GO" id="GO:0003700">
    <property type="term" value="F:DNA-binding transcription factor activity"/>
    <property type="evidence" value="ECO:0007669"/>
    <property type="project" value="InterPro"/>
</dbReference>
<dbReference type="SUPFAM" id="SSF53697">
    <property type="entry name" value="SIS domain"/>
    <property type="match status" value="1"/>
</dbReference>
<evidence type="ECO:0000259" key="5">
    <source>
        <dbReference type="PROSITE" id="PS51464"/>
    </source>
</evidence>
<dbReference type="Gene3D" id="1.10.10.10">
    <property type="entry name" value="Winged helix-like DNA-binding domain superfamily/Winged helix DNA-binding domain"/>
    <property type="match status" value="1"/>
</dbReference>
<evidence type="ECO:0000256" key="2">
    <source>
        <dbReference type="ARBA" id="ARBA00023125"/>
    </source>
</evidence>
<dbReference type="Pfam" id="PF01380">
    <property type="entry name" value="SIS"/>
    <property type="match status" value="1"/>
</dbReference>
<comment type="caution">
    <text evidence="6">The sequence shown here is derived from an EMBL/GenBank/DDBJ whole genome shotgun (WGS) entry which is preliminary data.</text>
</comment>
<dbReference type="GO" id="GO:1901135">
    <property type="term" value="P:carbohydrate derivative metabolic process"/>
    <property type="evidence" value="ECO:0007669"/>
    <property type="project" value="InterPro"/>
</dbReference>
<dbReference type="PANTHER" id="PTHR30514:SF1">
    <property type="entry name" value="HTH-TYPE TRANSCRIPTIONAL REGULATOR HEXR-RELATED"/>
    <property type="match status" value="1"/>
</dbReference>
<feature type="domain" description="HTH rpiR-type" evidence="4">
    <location>
        <begin position="1"/>
        <end position="76"/>
    </location>
</feature>
<dbReference type="InterPro" id="IPR009057">
    <property type="entry name" value="Homeodomain-like_sf"/>
</dbReference>
<dbReference type="Proteomes" id="UP000469440">
    <property type="component" value="Unassembled WGS sequence"/>
</dbReference>
<reference evidence="6 7" key="1">
    <citation type="submission" date="2019-09" db="EMBL/GenBank/DDBJ databases">
        <title>Genome sequence of Clostridium sp. EA1.</title>
        <authorList>
            <person name="Poehlein A."/>
            <person name="Bengelsdorf F.R."/>
            <person name="Daniel R."/>
        </authorList>
    </citation>
    <scope>NUCLEOTIDE SEQUENCE [LARGE SCALE GENOMIC DNA]</scope>
    <source>
        <strain evidence="6 7">EA1</strain>
    </source>
</reference>
<evidence type="ECO:0000313" key="7">
    <source>
        <dbReference type="Proteomes" id="UP000469440"/>
    </source>
</evidence>
<sequence>MLDEMVYKKSAQLSETDQIIWKYIFLHKKEVANMTIQELANACHVSRTTVMRFTQKITLDGFSELKALLRLEEKQRPSFDGADVMNRISQQYQSVINDLQKRDFEPICRLISASSRIIGFGTGVIQNNVIRELKRLFIGSGEFIYTLDGKAEFEYLVHNLKQGDLMFIVSLSGETSYVAEHLEEIKMRDIPIISITQFEDNTLARYSTENIFIAAPHYHAYANKKDYPYVSMTVFYTVAEIIFLQYQLYKDKHGAEPCGKEMPSRLPGQDGPG</sequence>
<dbReference type="InterPro" id="IPR036388">
    <property type="entry name" value="WH-like_DNA-bd_sf"/>
</dbReference>
<evidence type="ECO:0000256" key="3">
    <source>
        <dbReference type="ARBA" id="ARBA00023163"/>
    </source>
</evidence>
<dbReference type="GO" id="GO:0003677">
    <property type="term" value="F:DNA binding"/>
    <property type="evidence" value="ECO:0007669"/>
    <property type="project" value="UniProtKB-KW"/>
</dbReference>
<dbReference type="Pfam" id="PF01418">
    <property type="entry name" value="HTH_6"/>
    <property type="match status" value="1"/>
</dbReference>
<dbReference type="InterPro" id="IPR000281">
    <property type="entry name" value="HTH_RpiR"/>
</dbReference>
<dbReference type="OrthoDB" id="3684496at2"/>
<protein>
    <submittedName>
        <fullName evidence="6">HTH-type transcriptional regulator GlvR</fullName>
    </submittedName>
</protein>
<accession>A0A6N8HVK7</accession>
<dbReference type="InterPro" id="IPR035472">
    <property type="entry name" value="RpiR-like_SIS"/>
</dbReference>
<gene>
    <name evidence="6" type="primary">glvR</name>
    <name evidence="6" type="ORF">CAFE_04910</name>
</gene>
<dbReference type="InterPro" id="IPR047640">
    <property type="entry name" value="RpiR-like"/>
</dbReference>
<evidence type="ECO:0000313" key="6">
    <source>
        <dbReference type="EMBL" id="MVB09826.1"/>
    </source>
</evidence>
<dbReference type="InterPro" id="IPR001347">
    <property type="entry name" value="SIS_dom"/>
</dbReference>
<dbReference type="Gene3D" id="3.40.50.10490">
    <property type="entry name" value="Glucose-6-phosphate isomerase like protein, domain 1"/>
    <property type="match status" value="1"/>
</dbReference>
<dbReference type="GO" id="GO:0097367">
    <property type="term" value="F:carbohydrate derivative binding"/>
    <property type="evidence" value="ECO:0007669"/>
    <property type="project" value="InterPro"/>
</dbReference>
<feature type="domain" description="SIS" evidence="5">
    <location>
        <begin position="107"/>
        <end position="248"/>
    </location>
</feature>
<name>A0A6N8HVK7_9FIRM</name>
<dbReference type="AlphaFoldDB" id="A0A6N8HVK7"/>
<dbReference type="EMBL" id="VWXL01000014">
    <property type="protein sequence ID" value="MVB09826.1"/>
    <property type="molecule type" value="Genomic_DNA"/>
</dbReference>
<proteinExistence type="predicted"/>
<dbReference type="RefSeq" id="WP_156989696.1">
    <property type="nucleotide sequence ID" value="NZ_VWXL01000014.1"/>
</dbReference>
<dbReference type="PROSITE" id="PS51071">
    <property type="entry name" value="HTH_RPIR"/>
    <property type="match status" value="1"/>
</dbReference>
<evidence type="ECO:0000259" key="4">
    <source>
        <dbReference type="PROSITE" id="PS51071"/>
    </source>
</evidence>
<keyword evidence="7" id="KW-1185">Reference proteome</keyword>
<keyword evidence="3" id="KW-0804">Transcription</keyword>
<keyword evidence="1" id="KW-0805">Transcription regulation</keyword>
<evidence type="ECO:0000256" key="1">
    <source>
        <dbReference type="ARBA" id="ARBA00023015"/>
    </source>
</evidence>
<dbReference type="PROSITE" id="PS51464">
    <property type="entry name" value="SIS"/>
    <property type="match status" value="1"/>
</dbReference>
<dbReference type="InterPro" id="IPR046348">
    <property type="entry name" value="SIS_dom_sf"/>
</dbReference>